<accession>A0A9D1YV95</accession>
<feature type="signal peptide" evidence="2">
    <location>
        <begin position="1"/>
        <end position="20"/>
    </location>
</feature>
<organism evidence="3 4">
    <name type="scientific">Candidatus Agrococcus pullicola</name>
    <dbReference type="NCBI Taxonomy" id="2838429"/>
    <lineage>
        <taxon>Bacteria</taxon>
        <taxon>Bacillati</taxon>
        <taxon>Actinomycetota</taxon>
        <taxon>Actinomycetes</taxon>
        <taxon>Micrococcales</taxon>
        <taxon>Microbacteriaceae</taxon>
        <taxon>Agrococcus</taxon>
    </lineage>
</organism>
<proteinExistence type="predicted"/>
<name>A0A9D1YV95_9MICO</name>
<feature type="transmembrane region" description="Helical" evidence="1">
    <location>
        <begin position="44"/>
        <end position="72"/>
    </location>
</feature>
<keyword evidence="1" id="KW-0472">Membrane</keyword>
<evidence type="ECO:0000313" key="3">
    <source>
        <dbReference type="EMBL" id="HIY66382.1"/>
    </source>
</evidence>
<feature type="chain" id="PRO_5038542697" description="ABC transmembrane type-1 domain-containing protein" evidence="2">
    <location>
        <begin position="21"/>
        <end position="87"/>
    </location>
</feature>
<reference evidence="3" key="2">
    <citation type="submission" date="2021-04" db="EMBL/GenBank/DDBJ databases">
        <authorList>
            <person name="Gilroy R."/>
        </authorList>
    </citation>
    <scope>NUCLEOTIDE SEQUENCE</scope>
    <source>
        <strain evidence="3">ChiGjej1B1-98</strain>
    </source>
</reference>
<gene>
    <name evidence="3" type="ORF">H9830_08925</name>
</gene>
<dbReference type="Proteomes" id="UP000824005">
    <property type="component" value="Unassembled WGS sequence"/>
</dbReference>
<protein>
    <recommendedName>
        <fullName evidence="5">ABC transmembrane type-1 domain-containing protein</fullName>
    </recommendedName>
</protein>
<sequence length="87" mass="8915">MMLIGIRVTTLMTVSSAAIAAYVNGPGLGRDIFTGLSRIGGAGAINQVLAAVILVVLLGIILDLLLQVLGLLTGARRQRSSRRGAAS</sequence>
<reference evidence="3" key="1">
    <citation type="journal article" date="2021" name="PeerJ">
        <title>Extensive microbial diversity within the chicken gut microbiome revealed by metagenomics and culture.</title>
        <authorList>
            <person name="Gilroy R."/>
            <person name="Ravi A."/>
            <person name="Getino M."/>
            <person name="Pursley I."/>
            <person name="Horton D.L."/>
            <person name="Alikhan N.F."/>
            <person name="Baker D."/>
            <person name="Gharbi K."/>
            <person name="Hall N."/>
            <person name="Watson M."/>
            <person name="Adriaenssens E.M."/>
            <person name="Foster-Nyarko E."/>
            <person name="Jarju S."/>
            <person name="Secka A."/>
            <person name="Antonio M."/>
            <person name="Oren A."/>
            <person name="Chaudhuri R.R."/>
            <person name="La Ragione R."/>
            <person name="Hildebrand F."/>
            <person name="Pallen M.J."/>
        </authorList>
    </citation>
    <scope>NUCLEOTIDE SEQUENCE</scope>
    <source>
        <strain evidence="3">ChiGjej1B1-98</strain>
    </source>
</reference>
<dbReference type="AlphaFoldDB" id="A0A9D1YV95"/>
<evidence type="ECO:0000256" key="2">
    <source>
        <dbReference type="SAM" id="SignalP"/>
    </source>
</evidence>
<evidence type="ECO:0000313" key="4">
    <source>
        <dbReference type="Proteomes" id="UP000824005"/>
    </source>
</evidence>
<keyword evidence="1" id="KW-0812">Transmembrane</keyword>
<keyword evidence="2" id="KW-0732">Signal</keyword>
<evidence type="ECO:0008006" key="5">
    <source>
        <dbReference type="Google" id="ProtNLM"/>
    </source>
</evidence>
<comment type="caution">
    <text evidence="3">The sequence shown here is derived from an EMBL/GenBank/DDBJ whole genome shotgun (WGS) entry which is preliminary data.</text>
</comment>
<dbReference type="EMBL" id="DXDC01000270">
    <property type="protein sequence ID" value="HIY66382.1"/>
    <property type="molecule type" value="Genomic_DNA"/>
</dbReference>
<keyword evidence="1" id="KW-1133">Transmembrane helix</keyword>
<evidence type="ECO:0000256" key="1">
    <source>
        <dbReference type="SAM" id="Phobius"/>
    </source>
</evidence>